<organism evidence="10 11">
    <name type="scientific">Micromonospora pattaloongensis</name>
    <dbReference type="NCBI Taxonomy" id="405436"/>
    <lineage>
        <taxon>Bacteria</taxon>
        <taxon>Bacillati</taxon>
        <taxon>Actinomycetota</taxon>
        <taxon>Actinomycetes</taxon>
        <taxon>Micromonosporales</taxon>
        <taxon>Micromonosporaceae</taxon>
        <taxon>Micromonospora</taxon>
    </lineage>
</organism>
<keyword evidence="11" id="KW-1185">Reference proteome</keyword>
<feature type="transmembrane region" description="Helical" evidence="8">
    <location>
        <begin position="14"/>
        <end position="35"/>
    </location>
</feature>
<gene>
    <name evidence="10" type="ORF">SAMN05444365_10849</name>
</gene>
<comment type="subcellular location">
    <subcellularLocation>
        <location evidence="1">Cell membrane</location>
        <topology evidence="1">Multi-pass membrane protein</topology>
    </subcellularLocation>
</comment>
<name>A0A1H3RGY1_9ACTN</name>
<evidence type="ECO:0000313" key="11">
    <source>
        <dbReference type="Proteomes" id="UP000242415"/>
    </source>
</evidence>
<evidence type="ECO:0000256" key="5">
    <source>
        <dbReference type="ARBA" id="ARBA00022989"/>
    </source>
</evidence>
<keyword evidence="4 8" id="KW-0812">Transmembrane</keyword>
<dbReference type="Proteomes" id="UP000242415">
    <property type="component" value="Unassembled WGS sequence"/>
</dbReference>
<dbReference type="PANTHER" id="PTHR32309:SF31">
    <property type="entry name" value="CAPSULAR EXOPOLYSACCHARIDE FAMILY"/>
    <property type="match status" value="1"/>
</dbReference>
<comment type="similarity">
    <text evidence="2">Belongs to the CpsC/CapA family.</text>
</comment>
<dbReference type="InterPro" id="IPR003856">
    <property type="entry name" value="LPS_length_determ_N"/>
</dbReference>
<accession>A0A1H3RGY1</accession>
<dbReference type="InterPro" id="IPR050445">
    <property type="entry name" value="Bact_polysacc_biosynth/exp"/>
</dbReference>
<evidence type="ECO:0000256" key="4">
    <source>
        <dbReference type="ARBA" id="ARBA00022692"/>
    </source>
</evidence>
<feature type="compositionally biased region" description="Low complexity" evidence="7">
    <location>
        <begin position="324"/>
        <end position="336"/>
    </location>
</feature>
<dbReference type="RefSeq" id="WP_175543712.1">
    <property type="nucleotide sequence ID" value="NZ_FNPH01000008.1"/>
</dbReference>
<evidence type="ECO:0000313" key="10">
    <source>
        <dbReference type="EMBL" id="SDZ24994.1"/>
    </source>
</evidence>
<feature type="region of interest" description="Disordered" evidence="7">
    <location>
        <begin position="324"/>
        <end position="344"/>
    </location>
</feature>
<keyword evidence="6 8" id="KW-0472">Membrane</keyword>
<dbReference type="AlphaFoldDB" id="A0A1H3RGY1"/>
<reference evidence="11" key="1">
    <citation type="submission" date="2016-10" db="EMBL/GenBank/DDBJ databases">
        <authorList>
            <person name="Varghese N."/>
            <person name="Submissions S."/>
        </authorList>
    </citation>
    <scope>NUCLEOTIDE SEQUENCE [LARGE SCALE GENOMIC DNA]</scope>
    <source>
        <strain evidence="11">DSM 45245</strain>
    </source>
</reference>
<evidence type="ECO:0000259" key="9">
    <source>
        <dbReference type="Pfam" id="PF02706"/>
    </source>
</evidence>
<dbReference type="GO" id="GO:0005886">
    <property type="term" value="C:plasma membrane"/>
    <property type="evidence" value="ECO:0007669"/>
    <property type="project" value="UniProtKB-SubCell"/>
</dbReference>
<evidence type="ECO:0000256" key="7">
    <source>
        <dbReference type="SAM" id="MobiDB-lite"/>
    </source>
</evidence>
<proteinExistence type="inferred from homology"/>
<keyword evidence="3" id="KW-1003">Cell membrane</keyword>
<feature type="transmembrane region" description="Helical" evidence="8">
    <location>
        <begin position="284"/>
        <end position="303"/>
    </location>
</feature>
<evidence type="ECO:0000256" key="6">
    <source>
        <dbReference type="ARBA" id="ARBA00023136"/>
    </source>
</evidence>
<evidence type="ECO:0000256" key="2">
    <source>
        <dbReference type="ARBA" id="ARBA00006683"/>
    </source>
</evidence>
<sequence length="344" mass="34997">MEIVDYLRVARRRLWVLVGVPVVAAAAATAIVLLAPQRYAGTAYVAAPALVGGAAAQQFTGVQAANQFVAAFGAAVTAPKVVEQVSADTGVGAGALRDGLKVTQVGASSQLELRYTSTDRDTVSPVLAATAEHALEFLFSSQVEVGDREVETATGEVTAATAAITDWEKTNKVSQPDKLYQALLSESASLRRQQLEMAAVGNSGGAASSAAAIAALQKRLDALGPKLPEYQALIAQRDSATAALAKAREGLQAARAQVQAADPAKVASVGETERVSRTGAVIRTVVPVAGAGVLVAVLLVALLELVARNRRAVAAAAAPADAATPAAVPAPRAHAVTDVTTAGR</sequence>
<dbReference type="EMBL" id="FNPH01000008">
    <property type="protein sequence ID" value="SDZ24994.1"/>
    <property type="molecule type" value="Genomic_DNA"/>
</dbReference>
<feature type="domain" description="Polysaccharide chain length determinant N-terminal" evidence="9">
    <location>
        <begin position="3"/>
        <end position="88"/>
    </location>
</feature>
<keyword evidence="5 8" id="KW-1133">Transmembrane helix</keyword>
<dbReference type="PANTHER" id="PTHR32309">
    <property type="entry name" value="TYROSINE-PROTEIN KINASE"/>
    <property type="match status" value="1"/>
</dbReference>
<protein>
    <submittedName>
        <fullName evidence="10">Chain length determinant protein</fullName>
    </submittedName>
</protein>
<dbReference type="STRING" id="405436.SAMN05444365_10849"/>
<dbReference type="Pfam" id="PF02706">
    <property type="entry name" value="Wzz"/>
    <property type="match status" value="1"/>
</dbReference>
<evidence type="ECO:0000256" key="1">
    <source>
        <dbReference type="ARBA" id="ARBA00004651"/>
    </source>
</evidence>
<evidence type="ECO:0000256" key="3">
    <source>
        <dbReference type="ARBA" id="ARBA00022475"/>
    </source>
</evidence>
<evidence type="ECO:0000256" key="8">
    <source>
        <dbReference type="SAM" id="Phobius"/>
    </source>
</evidence>